<protein>
    <submittedName>
        <fullName evidence="1">Uncharacterized protein</fullName>
    </submittedName>
</protein>
<comment type="caution">
    <text evidence="1">The sequence shown here is derived from an EMBL/GenBank/DDBJ whole genome shotgun (WGS) entry which is preliminary data.</text>
</comment>
<sequence>MSPGFQSPWRNKELASTAFCVSFDGDIMHSSPFMLQKPLCLVTALSLSEMKRDMKRAITACSTRRNANIDLGIRESGDLTSPGELSSYDLGPASLLNPTPVYAVPDYLDRSNEVILFLTDPKTNTIKVPNYQNYTLQVKFLSYCSITKGKTLMNSLA</sequence>
<reference evidence="1 2" key="1">
    <citation type="submission" date="2024-08" db="EMBL/GenBank/DDBJ databases">
        <title>Gnathostoma spinigerum genome.</title>
        <authorList>
            <person name="Gonzalez-Bertolin B."/>
            <person name="Monzon S."/>
            <person name="Zaballos A."/>
            <person name="Jimenez P."/>
            <person name="Dekumyoy P."/>
            <person name="Varona S."/>
            <person name="Cuesta I."/>
            <person name="Sumanam S."/>
            <person name="Adisakwattana P."/>
            <person name="Gasser R.B."/>
            <person name="Hernandez-Gonzalez A."/>
            <person name="Young N.D."/>
            <person name="Perteguer M.J."/>
        </authorList>
    </citation>
    <scope>NUCLEOTIDE SEQUENCE [LARGE SCALE GENOMIC DNA]</scope>
    <source>
        <strain evidence="1">AL3</strain>
        <tissue evidence="1">Liver</tissue>
    </source>
</reference>
<name>A0ABD6EPP0_9BILA</name>
<keyword evidence="2" id="KW-1185">Reference proteome</keyword>
<accession>A0ABD6EPP0</accession>
<evidence type="ECO:0000313" key="1">
    <source>
        <dbReference type="EMBL" id="MFH4981935.1"/>
    </source>
</evidence>
<organism evidence="1 2">
    <name type="scientific">Gnathostoma spinigerum</name>
    <dbReference type="NCBI Taxonomy" id="75299"/>
    <lineage>
        <taxon>Eukaryota</taxon>
        <taxon>Metazoa</taxon>
        <taxon>Ecdysozoa</taxon>
        <taxon>Nematoda</taxon>
        <taxon>Chromadorea</taxon>
        <taxon>Rhabditida</taxon>
        <taxon>Spirurina</taxon>
        <taxon>Gnathostomatomorpha</taxon>
        <taxon>Gnathostomatoidea</taxon>
        <taxon>Gnathostomatidae</taxon>
        <taxon>Gnathostoma</taxon>
    </lineage>
</organism>
<dbReference type="EMBL" id="JBGFUD010008177">
    <property type="protein sequence ID" value="MFH4981935.1"/>
    <property type="molecule type" value="Genomic_DNA"/>
</dbReference>
<dbReference type="Proteomes" id="UP001608902">
    <property type="component" value="Unassembled WGS sequence"/>
</dbReference>
<gene>
    <name evidence="1" type="ORF">AB6A40_008644</name>
</gene>
<dbReference type="AlphaFoldDB" id="A0ABD6EPP0"/>
<proteinExistence type="predicted"/>
<evidence type="ECO:0000313" key="2">
    <source>
        <dbReference type="Proteomes" id="UP001608902"/>
    </source>
</evidence>